<evidence type="ECO:0000313" key="8">
    <source>
        <dbReference type="EMBL" id="NMF00787.1"/>
    </source>
</evidence>
<evidence type="ECO:0000259" key="7">
    <source>
        <dbReference type="PROSITE" id="PS50850"/>
    </source>
</evidence>
<dbReference type="InterPro" id="IPR011701">
    <property type="entry name" value="MFS"/>
</dbReference>
<feature type="transmembrane region" description="Helical" evidence="6">
    <location>
        <begin position="240"/>
        <end position="261"/>
    </location>
</feature>
<dbReference type="InterPro" id="IPR020846">
    <property type="entry name" value="MFS_dom"/>
</dbReference>
<dbReference type="GO" id="GO:0022857">
    <property type="term" value="F:transmembrane transporter activity"/>
    <property type="evidence" value="ECO:0007669"/>
    <property type="project" value="InterPro"/>
</dbReference>
<feature type="transmembrane region" description="Helical" evidence="6">
    <location>
        <begin position="139"/>
        <end position="159"/>
    </location>
</feature>
<feature type="domain" description="Major facilitator superfamily (MFS) profile" evidence="7">
    <location>
        <begin position="7"/>
        <end position="396"/>
    </location>
</feature>
<keyword evidence="2" id="KW-0813">Transport</keyword>
<evidence type="ECO:0000256" key="1">
    <source>
        <dbReference type="ARBA" id="ARBA00004651"/>
    </source>
</evidence>
<keyword evidence="4 6" id="KW-1133">Transmembrane helix</keyword>
<dbReference type="PANTHER" id="PTHR23506:SF23">
    <property type="entry name" value="GH10249P"/>
    <property type="match status" value="1"/>
</dbReference>
<dbReference type="InterPro" id="IPR036259">
    <property type="entry name" value="MFS_trans_sf"/>
</dbReference>
<evidence type="ECO:0000256" key="4">
    <source>
        <dbReference type="ARBA" id="ARBA00022989"/>
    </source>
</evidence>
<dbReference type="SUPFAM" id="SSF103473">
    <property type="entry name" value="MFS general substrate transporter"/>
    <property type="match status" value="1"/>
</dbReference>
<evidence type="ECO:0000256" key="2">
    <source>
        <dbReference type="ARBA" id="ARBA00022448"/>
    </source>
</evidence>
<feature type="transmembrane region" description="Helical" evidence="6">
    <location>
        <begin position="343"/>
        <end position="365"/>
    </location>
</feature>
<protein>
    <submittedName>
        <fullName evidence="8">MFS transporter</fullName>
    </submittedName>
</protein>
<keyword evidence="3 6" id="KW-0812">Transmembrane</keyword>
<name>A0A848D404_ANEAE</name>
<sequence>MEKNKKPVVVISIATALCLLGDSMLYIVLPIYWREAGLLSLWEVGIILSVNRFVRLPLNPLVGWLYQRISLRTGLFLAVGLGSLTTIGYGFAQGLVAWIALRTLWGAAWSLLRIGGLSAVAQCADDSNRGEMMGLYNGLYRLGSLVGMLMGGVLVALLHLKGVSILFGCMSLLGIPLVLRYFIDLTNGTHRTKKSEKSGRSTWNKRMLLVLFSGFFVSLVFQGVLTSTLSYIIQKHGQEISLLGIVLAASAWSGVLQAARWTWEPFLGVWFGRLSDGSRGRIPLYSGSLLAAASGLVLLPLPLPFAFWVVVALFVQVGATSLTTITDALATDEARHLPTASTLALYSLAQDFGAALGPITGYLFIEWSDTLHFLYIISAVLFLGIAWCWRRVTRKDLVQKHDAVSV</sequence>
<feature type="transmembrane region" description="Helical" evidence="6">
    <location>
        <begin position="371"/>
        <end position="389"/>
    </location>
</feature>
<gene>
    <name evidence="8" type="ORF">HF838_21400</name>
</gene>
<dbReference type="InterPro" id="IPR050930">
    <property type="entry name" value="MFS_Vesicular_Transporter"/>
</dbReference>
<dbReference type="PROSITE" id="PS50850">
    <property type="entry name" value="MFS"/>
    <property type="match status" value="1"/>
</dbReference>
<dbReference type="AlphaFoldDB" id="A0A848D404"/>
<comment type="caution">
    <text evidence="8">The sequence shown here is derived from an EMBL/GenBank/DDBJ whole genome shotgun (WGS) entry which is preliminary data.</text>
</comment>
<feature type="transmembrane region" description="Helical" evidence="6">
    <location>
        <begin position="7"/>
        <end position="29"/>
    </location>
</feature>
<evidence type="ECO:0000256" key="5">
    <source>
        <dbReference type="ARBA" id="ARBA00023136"/>
    </source>
</evidence>
<comment type="subcellular location">
    <subcellularLocation>
        <location evidence="1">Cell membrane</location>
        <topology evidence="1">Multi-pass membrane protein</topology>
    </subcellularLocation>
</comment>
<feature type="transmembrane region" description="Helical" evidence="6">
    <location>
        <begin position="305"/>
        <end position="331"/>
    </location>
</feature>
<dbReference type="EMBL" id="JABAGO010000054">
    <property type="protein sequence ID" value="NMF00787.1"/>
    <property type="molecule type" value="Genomic_DNA"/>
</dbReference>
<dbReference type="Proteomes" id="UP000561326">
    <property type="component" value="Unassembled WGS sequence"/>
</dbReference>
<proteinExistence type="predicted"/>
<reference evidence="8 9" key="1">
    <citation type="submission" date="2020-04" db="EMBL/GenBank/DDBJ databases">
        <authorList>
            <person name="Hitch T.C.A."/>
            <person name="Wylensek D."/>
            <person name="Clavel T."/>
        </authorList>
    </citation>
    <scope>NUCLEOTIDE SEQUENCE [LARGE SCALE GENOMIC DNA]</scope>
    <source>
        <strain evidence="8 9">WB01_D5_05</strain>
    </source>
</reference>
<dbReference type="GO" id="GO:0005886">
    <property type="term" value="C:plasma membrane"/>
    <property type="evidence" value="ECO:0007669"/>
    <property type="project" value="UniProtKB-SubCell"/>
</dbReference>
<feature type="transmembrane region" description="Helical" evidence="6">
    <location>
        <begin position="207"/>
        <end position="234"/>
    </location>
</feature>
<dbReference type="PANTHER" id="PTHR23506">
    <property type="entry name" value="GH10249P"/>
    <property type="match status" value="1"/>
</dbReference>
<dbReference type="Gene3D" id="1.20.1250.20">
    <property type="entry name" value="MFS general substrate transporter like domains"/>
    <property type="match status" value="1"/>
</dbReference>
<feature type="transmembrane region" description="Helical" evidence="6">
    <location>
        <begin position="165"/>
        <end position="186"/>
    </location>
</feature>
<evidence type="ECO:0000256" key="3">
    <source>
        <dbReference type="ARBA" id="ARBA00022692"/>
    </source>
</evidence>
<feature type="transmembrane region" description="Helical" evidence="6">
    <location>
        <begin position="75"/>
        <end position="101"/>
    </location>
</feature>
<dbReference type="Pfam" id="PF07690">
    <property type="entry name" value="MFS_1"/>
    <property type="match status" value="1"/>
</dbReference>
<feature type="transmembrane region" description="Helical" evidence="6">
    <location>
        <begin position="282"/>
        <end position="299"/>
    </location>
</feature>
<evidence type="ECO:0000256" key="6">
    <source>
        <dbReference type="SAM" id="Phobius"/>
    </source>
</evidence>
<keyword evidence="5 6" id="KW-0472">Membrane</keyword>
<organism evidence="8 9">
    <name type="scientific">Aneurinibacillus aneurinilyticus</name>
    <name type="common">Bacillus aneurinolyticus</name>
    <dbReference type="NCBI Taxonomy" id="1391"/>
    <lineage>
        <taxon>Bacteria</taxon>
        <taxon>Bacillati</taxon>
        <taxon>Bacillota</taxon>
        <taxon>Bacilli</taxon>
        <taxon>Bacillales</taxon>
        <taxon>Paenibacillaceae</taxon>
        <taxon>Aneurinibacillus group</taxon>
        <taxon>Aneurinibacillus</taxon>
    </lineage>
</organism>
<dbReference type="RefSeq" id="WP_168976354.1">
    <property type="nucleotide sequence ID" value="NZ_CAMJCG010000013.1"/>
</dbReference>
<evidence type="ECO:0000313" key="9">
    <source>
        <dbReference type="Proteomes" id="UP000561326"/>
    </source>
</evidence>
<accession>A0A848D404</accession>
<feature type="transmembrane region" description="Helical" evidence="6">
    <location>
        <begin position="35"/>
        <end position="54"/>
    </location>
</feature>